<dbReference type="Proteomes" id="UP001160625">
    <property type="component" value="Unassembled WGS sequence"/>
</dbReference>
<comment type="caution">
    <text evidence="1">The sequence shown here is derived from an EMBL/GenBank/DDBJ whole genome shotgun (WGS) entry which is preliminary data.</text>
</comment>
<accession>A0ABT6N4T8</accession>
<proteinExistence type="predicted"/>
<dbReference type="RefSeq" id="WP_281044959.1">
    <property type="nucleotide sequence ID" value="NZ_JARYGZ010000001.1"/>
</dbReference>
<name>A0ABT6N4T8_9SPHN</name>
<evidence type="ECO:0000313" key="1">
    <source>
        <dbReference type="EMBL" id="MDH7639711.1"/>
    </source>
</evidence>
<evidence type="ECO:0000313" key="2">
    <source>
        <dbReference type="Proteomes" id="UP001160625"/>
    </source>
</evidence>
<dbReference type="EMBL" id="JARYGZ010000001">
    <property type="protein sequence ID" value="MDH7639711.1"/>
    <property type="molecule type" value="Genomic_DNA"/>
</dbReference>
<organism evidence="1 2">
    <name type="scientific">Sphingomonas oryzagri</name>
    <dbReference type="NCBI Taxonomy" id="3042314"/>
    <lineage>
        <taxon>Bacteria</taxon>
        <taxon>Pseudomonadati</taxon>
        <taxon>Pseudomonadota</taxon>
        <taxon>Alphaproteobacteria</taxon>
        <taxon>Sphingomonadales</taxon>
        <taxon>Sphingomonadaceae</taxon>
        <taxon>Sphingomonas</taxon>
    </lineage>
</organism>
<keyword evidence="2" id="KW-1185">Reference proteome</keyword>
<reference evidence="1" key="1">
    <citation type="submission" date="2023-04" db="EMBL/GenBank/DDBJ databases">
        <title>Sphingomonas sp. MAHUQ-71 isolated from rice field.</title>
        <authorList>
            <person name="Huq M.A."/>
        </authorList>
    </citation>
    <scope>NUCLEOTIDE SEQUENCE</scope>
    <source>
        <strain evidence="1">MAHUQ-71</strain>
    </source>
</reference>
<sequence>MYGKLYGAWLKAGMDAWTLGAEASMVIGLRMAKVATGDSAAAKEADLMVSEKVQAAWELQTQLLTAPLGMTPLGATRKTISHYRRKVGANRRRLTR</sequence>
<gene>
    <name evidence="1" type="ORF">QGN17_13315</name>
</gene>
<protein>
    <submittedName>
        <fullName evidence="1">Uncharacterized protein</fullName>
    </submittedName>
</protein>